<accession>A0ABQ1JVG1</accession>
<comment type="caution">
    <text evidence="3">The sequence shown here is derived from an EMBL/GenBank/DDBJ whole genome shotgun (WGS) entry which is preliminary data.</text>
</comment>
<dbReference type="EMBL" id="BMGD01000008">
    <property type="protein sequence ID" value="GGB75554.1"/>
    <property type="molecule type" value="Genomic_DNA"/>
</dbReference>
<proteinExistence type="predicted"/>
<feature type="domain" description="PilZ" evidence="2">
    <location>
        <begin position="16"/>
        <end position="98"/>
    </location>
</feature>
<organism evidence="3 4">
    <name type="scientific">Blastomonas aquatica</name>
    <dbReference type="NCBI Taxonomy" id="1510276"/>
    <lineage>
        <taxon>Bacteria</taxon>
        <taxon>Pseudomonadati</taxon>
        <taxon>Pseudomonadota</taxon>
        <taxon>Alphaproteobacteria</taxon>
        <taxon>Sphingomonadales</taxon>
        <taxon>Sphingomonadaceae</taxon>
        <taxon>Blastomonas</taxon>
    </lineage>
</organism>
<keyword evidence="1" id="KW-0812">Transmembrane</keyword>
<feature type="transmembrane region" description="Helical" evidence="1">
    <location>
        <begin position="132"/>
        <end position="151"/>
    </location>
</feature>
<dbReference type="RefSeq" id="WP_188515600.1">
    <property type="nucleotide sequence ID" value="NZ_BMGD01000008.1"/>
</dbReference>
<evidence type="ECO:0000256" key="1">
    <source>
        <dbReference type="SAM" id="Phobius"/>
    </source>
</evidence>
<name>A0ABQ1JVG1_9SPHN</name>
<dbReference type="Gene3D" id="2.40.10.220">
    <property type="entry name" value="predicted glycosyltransferase like domains"/>
    <property type="match status" value="1"/>
</dbReference>
<dbReference type="Proteomes" id="UP000614261">
    <property type="component" value="Unassembled WGS sequence"/>
</dbReference>
<dbReference type="SUPFAM" id="SSF141371">
    <property type="entry name" value="PilZ domain-like"/>
    <property type="match status" value="1"/>
</dbReference>
<keyword evidence="1" id="KW-1133">Transmembrane helix</keyword>
<evidence type="ECO:0000313" key="4">
    <source>
        <dbReference type="Proteomes" id="UP000614261"/>
    </source>
</evidence>
<gene>
    <name evidence="3" type="ORF">GCM10010833_33470</name>
</gene>
<reference evidence="4" key="1">
    <citation type="journal article" date="2019" name="Int. J. Syst. Evol. Microbiol.">
        <title>The Global Catalogue of Microorganisms (GCM) 10K type strain sequencing project: providing services to taxonomists for standard genome sequencing and annotation.</title>
        <authorList>
            <consortium name="The Broad Institute Genomics Platform"/>
            <consortium name="The Broad Institute Genome Sequencing Center for Infectious Disease"/>
            <person name="Wu L."/>
            <person name="Ma J."/>
        </authorList>
    </citation>
    <scope>NUCLEOTIDE SEQUENCE [LARGE SCALE GENOMIC DNA]</scope>
    <source>
        <strain evidence="4">CGMCC 1.12851</strain>
    </source>
</reference>
<dbReference type="InterPro" id="IPR009875">
    <property type="entry name" value="PilZ_domain"/>
</dbReference>
<keyword evidence="4" id="KW-1185">Reference proteome</keyword>
<evidence type="ECO:0000259" key="2">
    <source>
        <dbReference type="Pfam" id="PF07238"/>
    </source>
</evidence>
<protein>
    <recommendedName>
        <fullName evidence="2">PilZ domain-containing protein</fullName>
    </recommendedName>
</protein>
<dbReference type="Pfam" id="PF07238">
    <property type="entry name" value="PilZ"/>
    <property type="match status" value="1"/>
</dbReference>
<sequence>MPKLQNQSANDLARYQRLSHRHRLTLTLSGRDSQQDTIEFVVENLSDGGFSFQSDRSLEVGTVFVVELPATAPVEAEVVWADSQRHGCRFHEKLTSAQLAAARLKAEPAIPVPAFVDSIDTSEAKYPKQIRTIILAACAVVPWAVAYALFINRP</sequence>
<evidence type="ECO:0000313" key="3">
    <source>
        <dbReference type="EMBL" id="GGB75554.1"/>
    </source>
</evidence>
<keyword evidence="1" id="KW-0472">Membrane</keyword>